<name>A0A1Q9CG50_SYMMI</name>
<sequence length="524" mass="56608">MLRAWAWQDSVCLYMPPTPATCVPPSDEETGDADHAVSRQCQAASSSTLPSKGSLLHGTGLDVEITRLLERSPLHAVPPVPCWRDKAAQEGQKWPSDKRVSAGTKGSCHALQEQLKRLTVPRCKDENGEEEDEEEEEEQETANALNVLQMGSSSSVIAPLLSATSLPPVPPPLSPPSVNFLEDVVPPAPTWETLKQEPLASVGSALHGTGNCKPCAWFWKPQAFKRKAGISSNVKLAALRAQEPHLDAQEADAVELPELTWRPPPGLEPCPPPMAPPMPPSLPEQPQPPQPLDFWCKAKSGCGARTAGIVLQPIERPPEQLEAAIDAPTSETRPPVIDWSLPLPDSPKSKPMAFLGKSFGQRQLWTDHIGQKPDVAVDKPEDLCEESGVKRASTLRLPALDGSCPRVHSGVALERLPSEDLGALQADDLADLPLLQSVCLGLEAARPQWKELRSLPLVPTRFEEREGDADTPGATEGVGRGVLAGEVKLRKKAKAREARSAAKDSEFRGNLHASYSVRDRLAEG</sequence>
<protein>
    <submittedName>
        <fullName evidence="2">Uncharacterized protein</fullName>
    </submittedName>
</protein>
<evidence type="ECO:0000313" key="2">
    <source>
        <dbReference type="EMBL" id="OLP81904.1"/>
    </source>
</evidence>
<evidence type="ECO:0000313" key="3">
    <source>
        <dbReference type="Proteomes" id="UP000186817"/>
    </source>
</evidence>
<proteinExistence type="predicted"/>
<reference evidence="2 3" key="1">
    <citation type="submission" date="2016-02" db="EMBL/GenBank/DDBJ databases">
        <title>Genome analysis of coral dinoflagellate symbionts highlights evolutionary adaptations to a symbiotic lifestyle.</title>
        <authorList>
            <person name="Aranda M."/>
            <person name="Li Y."/>
            <person name="Liew Y.J."/>
            <person name="Baumgarten S."/>
            <person name="Simakov O."/>
            <person name="Wilson M."/>
            <person name="Piel J."/>
            <person name="Ashoor H."/>
            <person name="Bougouffa S."/>
            <person name="Bajic V.B."/>
            <person name="Ryu T."/>
            <person name="Ravasi T."/>
            <person name="Bayer T."/>
            <person name="Micklem G."/>
            <person name="Kim H."/>
            <person name="Bhak J."/>
            <person name="Lajeunesse T.C."/>
            <person name="Voolstra C.R."/>
        </authorList>
    </citation>
    <scope>NUCLEOTIDE SEQUENCE [LARGE SCALE GENOMIC DNA]</scope>
    <source>
        <strain evidence="2 3">CCMP2467</strain>
    </source>
</reference>
<feature type="region of interest" description="Disordered" evidence="1">
    <location>
        <begin position="268"/>
        <end position="288"/>
    </location>
</feature>
<accession>A0A1Q9CG50</accession>
<keyword evidence="3" id="KW-1185">Reference proteome</keyword>
<dbReference type="OrthoDB" id="433849at2759"/>
<comment type="caution">
    <text evidence="2">The sequence shown here is derived from an EMBL/GenBank/DDBJ whole genome shotgun (WGS) entry which is preliminary data.</text>
</comment>
<organism evidence="2 3">
    <name type="scientific">Symbiodinium microadriaticum</name>
    <name type="common">Dinoflagellate</name>
    <name type="synonym">Zooxanthella microadriatica</name>
    <dbReference type="NCBI Taxonomy" id="2951"/>
    <lineage>
        <taxon>Eukaryota</taxon>
        <taxon>Sar</taxon>
        <taxon>Alveolata</taxon>
        <taxon>Dinophyceae</taxon>
        <taxon>Suessiales</taxon>
        <taxon>Symbiodiniaceae</taxon>
        <taxon>Symbiodinium</taxon>
    </lineage>
</organism>
<feature type="region of interest" description="Disordered" evidence="1">
    <location>
        <begin position="463"/>
        <end position="482"/>
    </location>
</feature>
<dbReference type="Proteomes" id="UP000186817">
    <property type="component" value="Unassembled WGS sequence"/>
</dbReference>
<evidence type="ECO:0000256" key="1">
    <source>
        <dbReference type="SAM" id="MobiDB-lite"/>
    </source>
</evidence>
<dbReference type="AlphaFoldDB" id="A0A1Q9CG50"/>
<gene>
    <name evidence="2" type="ORF">AK812_SmicGene37501</name>
</gene>
<dbReference type="EMBL" id="LSRX01001240">
    <property type="protein sequence ID" value="OLP81904.1"/>
    <property type="molecule type" value="Genomic_DNA"/>
</dbReference>